<evidence type="ECO:0000256" key="2">
    <source>
        <dbReference type="ARBA" id="ARBA00023125"/>
    </source>
</evidence>
<reference evidence="7" key="1">
    <citation type="journal article" date="2019" name="Int. J. Syst. Evol. Microbiol.">
        <title>The Global Catalogue of Microorganisms (GCM) 10K type strain sequencing project: providing services to taxonomists for standard genome sequencing and annotation.</title>
        <authorList>
            <consortium name="The Broad Institute Genomics Platform"/>
            <consortium name="The Broad Institute Genome Sequencing Center for Infectious Disease"/>
            <person name="Wu L."/>
            <person name="Ma J."/>
        </authorList>
    </citation>
    <scope>NUCLEOTIDE SEQUENCE [LARGE SCALE GENOMIC DNA]</scope>
    <source>
        <strain evidence="7">CCUG 53270</strain>
    </source>
</reference>
<dbReference type="Proteomes" id="UP001597180">
    <property type="component" value="Unassembled WGS sequence"/>
</dbReference>
<dbReference type="InterPro" id="IPR036390">
    <property type="entry name" value="WH_DNA-bd_sf"/>
</dbReference>
<dbReference type="Pfam" id="PF09339">
    <property type="entry name" value="HTH_IclR"/>
    <property type="match status" value="1"/>
</dbReference>
<feature type="domain" description="IclR-ED" evidence="5">
    <location>
        <begin position="69"/>
        <end position="252"/>
    </location>
</feature>
<dbReference type="PROSITE" id="PS51077">
    <property type="entry name" value="HTH_ICLR"/>
    <property type="match status" value="1"/>
</dbReference>
<dbReference type="SUPFAM" id="SSF55781">
    <property type="entry name" value="GAF domain-like"/>
    <property type="match status" value="1"/>
</dbReference>
<keyword evidence="2" id="KW-0238">DNA-binding</keyword>
<dbReference type="SUPFAM" id="SSF46785">
    <property type="entry name" value="Winged helix' DNA-binding domain"/>
    <property type="match status" value="1"/>
</dbReference>
<dbReference type="InterPro" id="IPR050707">
    <property type="entry name" value="HTH_MetabolicPath_Reg"/>
</dbReference>
<keyword evidence="1" id="KW-0805">Transcription regulation</keyword>
<dbReference type="Gene3D" id="3.30.450.40">
    <property type="match status" value="1"/>
</dbReference>
<dbReference type="Pfam" id="PF01614">
    <property type="entry name" value="IclR_C"/>
    <property type="match status" value="1"/>
</dbReference>
<name>A0ABW3UNW8_9BACL</name>
<dbReference type="InterPro" id="IPR014757">
    <property type="entry name" value="Tscrpt_reg_IclR_C"/>
</dbReference>
<dbReference type="EMBL" id="JBHTLU010000014">
    <property type="protein sequence ID" value="MFD1221119.1"/>
    <property type="molecule type" value="Genomic_DNA"/>
</dbReference>
<sequence>MDKKYWVPALDRAHRVLREIAEERGRLKLTDLCQRTHVSKSTMFSLLQTMEELGWIEKDAADSYGLGGYFGWLGSAYFQQFNLIDLFKREAPAIMREIGESVQLARLEGTEVVYLAKEAAPTPVQVISGPGSRFPAHATGLGKVMLAGVDEVMWERLYPPETPLAQLTPYTIVSIEVLKKQVQQARLEGVACDEQEAVMGFCCAAAPIKQPGGEVCGAVSISMPLHEWERKRVLAGTLAVTLAEKLAYGGRD</sequence>
<feature type="domain" description="HTH iclR-type" evidence="4">
    <location>
        <begin position="7"/>
        <end position="68"/>
    </location>
</feature>
<evidence type="ECO:0000256" key="3">
    <source>
        <dbReference type="ARBA" id="ARBA00023163"/>
    </source>
</evidence>
<evidence type="ECO:0000256" key="1">
    <source>
        <dbReference type="ARBA" id="ARBA00023015"/>
    </source>
</evidence>
<dbReference type="InterPro" id="IPR005471">
    <property type="entry name" value="Tscrpt_reg_IclR_N"/>
</dbReference>
<organism evidence="6 7">
    <name type="scientific">Paenibacillus vulneris</name>
    <dbReference type="NCBI Taxonomy" id="1133364"/>
    <lineage>
        <taxon>Bacteria</taxon>
        <taxon>Bacillati</taxon>
        <taxon>Bacillota</taxon>
        <taxon>Bacilli</taxon>
        <taxon>Bacillales</taxon>
        <taxon>Paenibacillaceae</taxon>
        <taxon>Paenibacillus</taxon>
    </lineage>
</organism>
<evidence type="ECO:0000313" key="6">
    <source>
        <dbReference type="EMBL" id="MFD1221119.1"/>
    </source>
</evidence>
<keyword evidence="3" id="KW-0804">Transcription</keyword>
<proteinExistence type="predicted"/>
<evidence type="ECO:0000259" key="5">
    <source>
        <dbReference type="PROSITE" id="PS51078"/>
    </source>
</evidence>
<dbReference type="PANTHER" id="PTHR30136:SF24">
    <property type="entry name" value="HTH-TYPE TRANSCRIPTIONAL REPRESSOR ALLR"/>
    <property type="match status" value="1"/>
</dbReference>
<dbReference type="InterPro" id="IPR029016">
    <property type="entry name" value="GAF-like_dom_sf"/>
</dbReference>
<dbReference type="SMART" id="SM00346">
    <property type="entry name" value="HTH_ICLR"/>
    <property type="match status" value="1"/>
</dbReference>
<dbReference type="PANTHER" id="PTHR30136">
    <property type="entry name" value="HELIX-TURN-HELIX TRANSCRIPTIONAL REGULATOR, ICLR FAMILY"/>
    <property type="match status" value="1"/>
</dbReference>
<dbReference type="RefSeq" id="WP_345592225.1">
    <property type="nucleotide sequence ID" value="NZ_BAABJG010000029.1"/>
</dbReference>
<comment type="caution">
    <text evidence="6">The sequence shown here is derived from an EMBL/GenBank/DDBJ whole genome shotgun (WGS) entry which is preliminary data.</text>
</comment>
<dbReference type="InterPro" id="IPR036388">
    <property type="entry name" value="WH-like_DNA-bd_sf"/>
</dbReference>
<dbReference type="PROSITE" id="PS51078">
    <property type="entry name" value="ICLR_ED"/>
    <property type="match status" value="1"/>
</dbReference>
<evidence type="ECO:0000259" key="4">
    <source>
        <dbReference type="PROSITE" id="PS51077"/>
    </source>
</evidence>
<dbReference type="Gene3D" id="1.10.10.10">
    <property type="entry name" value="Winged helix-like DNA-binding domain superfamily/Winged helix DNA-binding domain"/>
    <property type="match status" value="1"/>
</dbReference>
<keyword evidence="7" id="KW-1185">Reference proteome</keyword>
<evidence type="ECO:0000313" key="7">
    <source>
        <dbReference type="Proteomes" id="UP001597180"/>
    </source>
</evidence>
<protein>
    <submittedName>
        <fullName evidence="6">IclR family transcriptional regulator</fullName>
    </submittedName>
</protein>
<gene>
    <name evidence="6" type="ORF">ACFQ4B_13415</name>
</gene>
<accession>A0ABW3UNW8</accession>